<feature type="compositionally biased region" description="Basic and acidic residues" evidence="1">
    <location>
        <begin position="164"/>
        <end position="174"/>
    </location>
</feature>
<dbReference type="Pfam" id="PF11304">
    <property type="entry name" value="DUF3106"/>
    <property type="match status" value="1"/>
</dbReference>
<gene>
    <name evidence="3" type="ORF">BG61_37580</name>
</gene>
<evidence type="ECO:0000313" key="3">
    <source>
        <dbReference type="EMBL" id="KDR38761.1"/>
    </source>
</evidence>
<name>A0A069PN88_9BURK</name>
<protein>
    <submittedName>
        <fullName evidence="3">Membrane protein</fullName>
    </submittedName>
</protein>
<feature type="signal peptide" evidence="2">
    <location>
        <begin position="1"/>
        <end position="22"/>
    </location>
</feature>
<accession>A0A069PN88</accession>
<feature type="chain" id="PRO_5007372411" evidence="2">
    <location>
        <begin position="23"/>
        <end position="261"/>
    </location>
</feature>
<sequence length="261" mass="27889">MSYKRGLAIVFGCAIAGLVAFAATYPRFYSPAAATRPAAAAPGGASASANAGESLLPLAGLSSASPLSWSRLTDAQRAALAPFATQWDRFSEERKQKWLKIASRYHKMSPEAQKRLHQRMAEWTRMTPDQRKVARENYQVSKSVPVEKRERAWDAYQKLSEEQKKKLAASERTRRPTVVSAPPTGKTEVKDINRLVAAREQGHAPDGAEHLPAASGLPGGAAAGQPGSQPMTPPIPNAASIVPATPIPVSPSQAPSVFNGS</sequence>
<dbReference type="AlphaFoldDB" id="A0A069PN88"/>
<dbReference type="RefSeq" id="WP_035939643.1">
    <property type="nucleotide sequence ID" value="NZ_CADFFX010000026.1"/>
</dbReference>
<keyword evidence="2" id="KW-0732">Signal</keyword>
<feature type="region of interest" description="Disordered" evidence="1">
    <location>
        <begin position="201"/>
        <end position="261"/>
    </location>
</feature>
<dbReference type="EMBL" id="JFHC01000077">
    <property type="protein sequence ID" value="KDR38761.1"/>
    <property type="molecule type" value="Genomic_DNA"/>
</dbReference>
<reference evidence="3 4" key="1">
    <citation type="submission" date="2014-03" db="EMBL/GenBank/DDBJ databases">
        <title>Draft Genome Sequences of Four Burkholderia Strains.</title>
        <authorList>
            <person name="Liu X.Y."/>
            <person name="Li C.X."/>
            <person name="Xu J.H."/>
        </authorList>
    </citation>
    <scope>NUCLEOTIDE SEQUENCE [LARGE SCALE GENOMIC DNA]</scope>
    <source>
        <strain evidence="3 4">DSM 50014</strain>
    </source>
</reference>
<proteinExistence type="predicted"/>
<feature type="compositionally biased region" description="Polar residues" evidence="1">
    <location>
        <begin position="250"/>
        <end position="261"/>
    </location>
</feature>
<evidence type="ECO:0000313" key="4">
    <source>
        <dbReference type="Proteomes" id="UP000027466"/>
    </source>
</evidence>
<evidence type="ECO:0000256" key="1">
    <source>
        <dbReference type="SAM" id="MobiDB-lite"/>
    </source>
</evidence>
<keyword evidence="4" id="KW-1185">Reference proteome</keyword>
<feature type="region of interest" description="Disordered" evidence="1">
    <location>
        <begin position="164"/>
        <end position="185"/>
    </location>
</feature>
<dbReference type="STRING" id="60547.GCA_000751215_06444"/>
<organism evidence="3 4">
    <name type="scientific">Caballeronia glathei</name>
    <dbReference type="NCBI Taxonomy" id="60547"/>
    <lineage>
        <taxon>Bacteria</taxon>
        <taxon>Pseudomonadati</taxon>
        <taxon>Pseudomonadota</taxon>
        <taxon>Betaproteobacteria</taxon>
        <taxon>Burkholderiales</taxon>
        <taxon>Burkholderiaceae</taxon>
        <taxon>Caballeronia</taxon>
    </lineage>
</organism>
<dbReference type="Proteomes" id="UP000027466">
    <property type="component" value="Unassembled WGS sequence"/>
</dbReference>
<dbReference type="InterPro" id="IPR021455">
    <property type="entry name" value="DUF3106"/>
</dbReference>
<evidence type="ECO:0000256" key="2">
    <source>
        <dbReference type="SAM" id="SignalP"/>
    </source>
</evidence>
<comment type="caution">
    <text evidence="3">The sequence shown here is derived from an EMBL/GenBank/DDBJ whole genome shotgun (WGS) entry which is preliminary data.</text>
</comment>